<evidence type="ECO:0000259" key="9">
    <source>
        <dbReference type="PROSITE" id="PS50943"/>
    </source>
</evidence>
<evidence type="ECO:0000256" key="7">
    <source>
        <dbReference type="ARBA" id="ARBA00023163"/>
    </source>
</evidence>
<dbReference type="SMART" id="SM00530">
    <property type="entry name" value="HTH_XRE"/>
    <property type="match status" value="1"/>
</dbReference>
<keyword evidence="4" id="KW-0378">Hydrolase</keyword>
<dbReference type="InterPro" id="IPR050077">
    <property type="entry name" value="LexA_repressor"/>
</dbReference>
<keyword evidence="8" id="KW-0234">DNA repair</keyword>
<dbReference type="InterPro" id="IPR006200">
    <property type="entry name" value="LexA"/>
</dbReference>
<dbReference type="GO" id="GO:0006281">
    <property type="term" value="P:DNA repair"/>
    <property type="evidence" value="ECO:0007669"/>
    <property type="project" value="UniProtKB-KW"/>
</dbReference>
<dbReference type="GO" id="GO:0004252">
    <property type="term" value="F:serine-type endopeptidase activity"/>
    <property type="evidence" value="ECO:0007669"/>
    <property type="project" value="InterPro"/>
</dbReference>
<dbReference type="RefSeq" id="WP_091545425.1">
    <property type="nucleotide sequence ID" value="NZ_FMUS01000022.1"/>
</dbReference>
<dbReference type="GO" id="GO:0003677">
    <property type="term" value="F:DNA binding"/>
    <property type="evidence" value="ECO:0007669"/>
    <property type="project" value="UniProtKB-KW"/>
</dbReference>
<accession>A0A1G5JZY2</accession>
<dbReference type="GO" id="GO:0009432">
    <property type="term" value="P:SOS response"/>
    <property type="evidence" value="ECO:0007669"/>
    <property type="project" value="InterPro"/>
</dbReference>
<dbReference type="CDD" id="cd00093">
    <property type="entry name" value="HTH_XRE"/>
    <property type="match status" value="1"/>
</dbReference>
<keyword evidence="2" id="KW-0235">DNA replication</keyword>
<evidence type="ECO:0000256" key="3">
    <source>
        <dbReference type="ARBA" id="ARBA00022763"/>
    </source>
</evidence>
<dbReference type="STRING" id="1120976.SAMN03080606_03122"/>
<evidence type="ECO:0000256" key="5">
    <source>
        <dbReference type="ARBA" id="ARBA00023015"/>
    </source>
</evidence>
<proteinExistence type="predicted"/>
<keyword evidence="5" id="KW-0805">Transcription regulation</keyword>
<reference evidence="10 11" key="1">
    <citation type="submission" date="2016-10" db="EMBL/GenBank/DDBJ databases">
        <authorList>
            <person name="de Groot N.N."/>
        </authorList>
    </citation>
    <scope>NUCLEOTIDE SEQUENCE [LARGE SCALE GENOMIC DNA]</scope>
    <source>
        <strain evidence="10 11">DSM 18978</strain>
    </source>
</reference>
<dbReference type="InterPro" id="IPR001387">
    <property type="entry name" value="Cro/C1-type_HTH"/>
</dbReference>
<evidence type="ECO:0000256" key="8">
    <source>
        <dbReference type="ARBA" id="ARBA00023204"/>
    </source>
</evidence>
<dbReference type="PROSITE" id="PS50943">
    <property type="entry name" value="HTH_CROC1"/>
    <property type="match status" value="1"/>
</dbReference>
<evidence type="ECO:0000256" key="6">
    <source>
        <dbReference type="ARBA" id="ARBA00023125"/>
    </source>
</evidence>
<sequence>MIGRRIKELRGNCNITQEELSKIIGVSTSMVGMYETEARNPSYEVLLRIAEYFKVSTDYILGKTNFKFYEDEEIKNVEMLIDSIANSKSDDIKILSKDILELLHLTTYDSISGNRVKELTFIKKLYYIIYKLQNTLSNNAYKRFTSKNNVRLLSQDEINNITSDLKNKFNNLSDKITDYYFDEETWRQDLNIDIDSFFCLNSEYENFLLKPVTGKIVKVPVLGRIPAGNPIDAEENIIDYVEIPESEISNGSYFYLQVTGDSMIGSGIMDGYRVLVKKQPDVENGEIAVIRVNSTEATLKRVKKIDGQVILYPDNPKYDPIFINNSDAEIIGKVVKVEFDPNKKY</sequence>
<evidence type="ECO:0000313" key="10">
    <source>
        <dbReference type="EMBL" id="SCY93328.1"/>
    </source>
</evidence>
<organism evidence="10 11">
    <name type="scientific">Alkaliphilus peptidifermentans DSM 18978</name>
    <dbReference type="NCBI Taxonomy" id="1120976"/>
    <lineage>
        <taxon>Bacteria</taxon>
        <taxon>Bacillati</taxon>
        <taxon>Bacillota</taxon>
        <taxon>Clostridia</taxon>
        <taxon>Peptostreptococcales</taxon>
        <taxon>Natronincolaceae</taxon>
        <taxon>Alkaliphilus</taxon>
    </lineage>
</organism>
<evidence type="ECO:0000256" key="4">
    <source>
        <dbReference type="ARBA" id="ARBA00022801"/>
    </source>
</evidence>
<dbReference type="Pfam" id="PF00717">
    <property type="entry name" value="Peptidase_S24"/>
    <property type="match status" value="1"/>
</dbReference>
<dbReference type="EMBL" id="FMUS01000022">
    <property type="protein sequence ID" value="SCY93328.1"/>
    <property type="molecule type" value="Genomic_DNA"/>
</dbReference>
<dbReference type="AlphaFoldDB" id="A0A1G5JZY2"/>
<dbReference type="Gene3D" id="1.10.260.40">
    <property type="entry name" value="lambda repressor-like DNA-binding domains"/>
    <property type="match status" value="1"/>
</dbReference>
<keyword evidence="6" id="KW-0238">DNA-binding</keyword>
<dbReference type="Pfam" id="PF01381">
    <property type="entry name" value="HTH_3"/>
    <property type="match status" value="1"/>
</dbReference>
<dbReference type="NCBIfam" id="TIGR00498">
    <property type="entry name" value="lexA"/>
    <property type="match status" value="1"/>
</dbReference>
<dbReference type="PANTHER" id="PTHR33516">
    <property type="entry name" value="LEXA REPRESSOR"/>
    <property type="match status" value="1"/>
</dbReference>
<keyword evidence="3" id="KW-0227">DNA damage</keyword>
<evidence type="ECO:0000256" key="2">
    <source>
        <dbReference type="ARBA" id="ARBA00022705"/>
    </source>
</evidence>
<dbReference type="GO" id="GO:0006260">
    <property type="term" value="P:DNA replication"/>
    <property type="evidence" value="ECO:0007669"/>
    <property type="project" value="UniProtKB-KW"/>
</dbReference>
<dbReference type="Proteomes" id="UP000198636">
    <property type="component" value="Unassembled WGS sequence"/>
</dbReference>
<dbReference type="SUPFAM" id="SSF47413">
    <property type="entry name" value="lambda repressor-like DNA-binding domains"/>
    <property type="match status" value="1"/>
</dbReference>
<dbReference type="GO" id="GO:0045892">
    <property type="term" value="P:negative regulation of DNA-templated transcription"/>
    <property type="evidence" value="ECO:0007669"/>
    <property type="project" value="InterPro"/>
</dbReference>
<gene>
    <name evidence="10" type="ORF">SAMN03080606_03122</name>
</gene>
<feature type="domain" description="HTH cro/C1-type" evidence="9">
    <location>
        <begin position="6"/>
        <end position="60"/>
    </location>
</feature>
<dbReference type="InterPro" id="IPR010982">
    <property type="entry name" value="Lambda_DNA-bd_dom_sf"/>
</dbReference>
<dbReference type="CDD" id="cd06529">
    <property type="entry name" value="S24_LexA-like"/>
    <property type="match status" value="1"/>
</dbReference>
<dbReference type="OrthoDB" id="1766270at2"/>
<dbReference type="SUPFAM" id="SSF51306">
    <property type="entry name" value="LexA/Signal peptidase"/>
    <property type="match status" value="1"/>
</dbReference>
<keyword evidence="1" id="KW-0678">Repressor</keyword>
<dbReference type="InterPro" id="IPR036286">
    <property type="entry name" value="LexA/Signal_pep-like_sf"/>
</dbReference>
<dbReference type="InterPro" id="IPR015927">
    <property type="entry name" value="Peptidase_S24_S26A/B/C"/>
</dbReference>
<keyword evidence="11" id="KW-1185">Reference proteome</keyword>
<dbReference type="PANTHER" id="PTHR33516:SF2">
    <property type="entry name" value="LEXA REPRESSOR-RELATED"/>
    <property type="match status" value="1"/>
</dbReference>
<keyword evidence="7" id="KW-0804">Transcription</keyword>
<evidence type="ECO:0000313" key="11">
    <source>
        <dbReference type="Proteomes" id="UP000198636"/>
    </source>
</evidence>
<evidence type="ECO:0000256" key="1">
    <source>
        <dbReference type="ARBA" id="ARBA00022491"/>
    </source>
</evidence>
<dbReference type="InterPro" id="IPR039418">
    <property type="entry name" value="LexA-like"/>
</dbReference>
<dbReference type="Gene3D" id="2.10.109.10">
    <property type="entry name" value="Umud Fragment, subunit A"/>
    <property type="match status" value="1"/>
</dbReference>
<name>A0A1G5JZY2_9FIRM</name>
<protein>
    <submittedName>
        <fullName evidence="10">SOS regulatory protein LexA</fullName>
    </submittedName>
</protein>